<dbReference type="InterPro" id="IPR032675">
    <property type="entry name" value="LRR_dom_sf"/>
</dbReference>
<feature type="compositionally biased region" description="Low complexity" evidence="4">
    <location>
        <begin position="524"/>
        <end position="549"/>
    </location>
</feature>
<feature type="compositionally biased region" description="Low complexity" evidence="4">
    <location>
        <begin position="645"/>
        <end position="659"/>
    </location>
</feature>
<feature type="compositionally biased region" description="Polar residues" evidence="4">
    <location>
        <begin position="667"/>
        <end position="677"/>
    </location>
</feature>
<dbReference type="EMBL" id="CAKOGP040002091">
    <property type="protein sequence ID" value="CAJ1961389.1"/>
    <property type="molecule type" value="Genomic_DNA"/>
</dbReference>
<dbReference type="AlphaFoldDB" id="A0AAD2G3F0"/>
<feature type="region of interest" description="Disordered" evidence="4">
    <location>
        <begin position="1"/>
        <end position="213"/>
    </location>
</feature>
<keyword evidence="5" id="KW-0472">Membrane</keyword>
<evidence type="ECO:0000256" key="3">
    <source>
        <dbReference type="ARBA" id="ARBA00022737"/>
    </source>
</evidence>
<evidence type="ECO:0000313" key="6">
    <source>
        <dbReference type="EMBL" id="CAJ1961389.1"/>
    </source>
</evidence>
<keyword evidence="7" id="KW-1185">Reference proteome</keyword>
<dbReference type="InterPro" id="IPR003591">
    <property type="entry name" value="Leu-rich_rpt_typical-subtyp"/>
</dbReference>
<comment type="subcellular location">
    <subcellularLocation>
        <location evidence="1">Cell envelope</location>
    </subcellularLocation>
</comment>
<dbReference type="PANTHER" id="PTHR48059:SF30">
    <property type="entry name" value="OS06G0587000 PROTEIN"/>
    <property type="match status" value="1"/>
</dbReference>
<evidence type="ECO:0008006" key="8">
    <source>
        <dbReference type="Google" id="ProtNLM"/>
    </source>
</evidence>
<feature type="compositionally biased region" description="Low complexity" evidence="4">
    <location>
        <begin position="64"/>
        <end position="75"/>
    </location>
</feature>
<dbReference type="SMART" id="SM00369">
    <property type="entry name" value="LRR_TYP"/>
    <property type="match status" value="4"/>
</dbReference>
<dbReference type="Proteomes" id="UP001295423">
    <property type="component" value="Unassembled WGS sequence"/>
</dbReference>
<gene>
    <name evidence="6" type="ORF">CYCCA115_LOCUS19172</name>
</gene>
<reference evidence="6" key="1">
    <citation type="submission" date="2023-08" db="EMBL/GenBank/DDBJ databases">
        <authorList>
            <person name="Audoor S."/>
            <person name="Bilcke G."/>
        </authorList>
    </citation>
    <scope>NUCLEOTIDE SEQUENCE</scope>
</reference>
<evidence type="ECO:0000256" key="1">
    <source>
        <dbReference type="ARBA" id="ARBA00004196"/>
    </source>
</evidence>
<comment type="caution">
    <text evidence="6">The sequence shown here is derived from an EMBL/GenBank/DDBJ whole genome shotgun (WGS) entry which is preliminary data.</text>
</comment>
<proteinExistence type="predicted"/>
<feature type="compositionally biased region" description="Polar residues" evidence="4">
    <location>
        <begin position="1"/>
        <end position="19"/>
    </location>
</feature>
<keyword evidence="3" id="KW-0677">Repeat</keyword>
<keyword evidence="5" id="KW-0812">Transmembrane</keyword>
<feature type="region of interest" description="Disordered" evidence="4">
    <location>
        <begin position="628"/>
        <end position="677"/>
    </location>
</feature>
<dbReference type="InterPro" id="IPR001611">
    <property type="entry name" value="Leu-rich_rpt"/>
</dbReference>
<keyword evidence="5" id="KW-1133">Transmembrane helix</keyword>
<evidence type="ECO:0000256" key="5">
    <source>
        <dbReference type="SAM" id="Phobius"/>
    </source>
</evidence>
<feature type="region of interest" description="Disordered" evidence="4">
    <location>
        <begin position="297"/>
        <end position="348"/>
    </location>
</feature>
<feature type="compositionally biased region" description="Polar residues" evidence="4">
    <location>
        <begin position="318"/>
        <end position="329"/>
    </location>
</feature>
<feature type="compositionally biased region" description="Polar residues" evidence="4">
    <location>
        <begin position="629"/>
        <end position="644"/>
    </location>
</feature>
<dbReference type="Pfam" id="PF13855">
    <property type="entry name" value="LRR_8"/>
    <property type="match status" value="1"/>
</dbReference>
<sequence>MDENGVKSSNDKQVMSPSGKSHHHPANRDSGKHGRKDRHSTEGSSSQHEEDAKAKERARRPRSSKSPTRPSTRPSKNAKDRASKDRARRSRSPVPGAESVSRSSPHSPTRSEKDAKRRTRRSEKASKPGAESVGGIDRIGDAKASDKKGGSSKLAMAPGMESLSEETDNRTRRENRKAGRKQAMSGTTKKSSKEESHKQHILDKEEPAREVGGDDIPIAAIAVDDDDKNVQVGMDTQRQQAMMANGASEIEGANNEVVPDQKRTIFSKRNICILVVLLLAIGGGVAGYILSQSSNDAAVESTGDDGTTTTDDQQDTDNLSGTPSTSPSLVPTEALSTSPTTIYSPPSDEDCDALRNGQPIDLGDQEYRELVFQIEMDVVLEESKDSTAGMEELVGRTQSVIVPILVGCPEVSRRNLIETTQSIRRGGRRLLKKFEIAGATFKLEEDGNLSCVTTDSELPCYRPVVNLKVFVKGDGKIIEILGVISQALEANSGLTTLLEKLGLIDEGFVSILNIFIGDRNKTDPPSSEPSSTPSAMPSSSPSAIASANPTFAPQTEPTASPSMQPSTATSQGPTNTPTVTGSGSPTLSAVVGPSPPPSNMPSTMPSVIPSVMPSNLPSFLPTHIPSVVLSGTPSTDPSLNPSSDPSASPSTMPSRTPSRVPSPAPSENPSITPSMSPTVEVGPILMDIYNAAGGSFGSSSTGWQGTGDWCTWDYVECDSNREVTTLNIAYLGSSLSGTISPRIADLTSLATLILSGNRLGGTIPSLPTSLVYVNFEANNLLAGSIPASFYSLPNLIRAEFAVNQLTGSISSLIGGMPKLNRLVLYRNQLTNTLPPELGNVANLRHLVIRDNQFNGSLPSELFALTAMTRIDVQRSSLTGSIPTQLSGLTELTRLDLDNNQLVGNLPAGMEAMTKLTWLRVHNNQMTGTIPPLKSGGNTFGVCDLSNNNFDDTTNAALAGCGV</sequence>
<feature type="compositionally biased region" description="Basic and acidic residues" evidence="4">
    <location>
        <begin position="191"/>
        <end position="212"/>
    </location>
</feature>
<dbReference type="Gene3D" id="3.80.10.10">
    <property type="entry name" value="Ribonuclease Inhibitor"/>
    <property type="match status" value="1"/>
</dbReference>
<organism evidence="6 7">
    <name type="scientific">Cylindrotheca closterium</name>
    <dbReference type="NCBI Taxonomy" id="2856"/>
    <lineage>
        <taxon>Eukaryota</taxon>
        <taxon>Sar</taxon>
        <taxon>Stramenopiles</taxon>
        <taxon>Ochrophyta</taxon>
        <taxon>Bacillariophyta</taxon>
        <taxon>Bacillariophyceae</taxon>
        <taxon>Bacillariophycidae</taxon>
        <taxon>Bacillariales</taxon>
        <taxon>Bacillariaceae</taxon>
        <taxon>Cylindrotheca</taxon>
    </lineage>
</organism>
<feature type="compositionally biased region" description="Polar residues" evidence="4">
    <location>
        <begin position="551"/>
        <end position="587"/>
    </location>
</feature>
<accession>A0AAD2G3F0</accession>
<dbReference type="FunFam" id="3.80.10.10:FF:000041">
    <property type="entry name" value="LRR receptor-like serine/threonine-protein kinase ERECTA"/>
    <property type="match status" value="1"/>
</dbReference>
<feature type="compositionally biased region" description="Basic and acidic residues" evidence="4">
    <location>
        <begin position="138"/>
        <end position="149"/>
    </location>
</feature>
<evidence type="ECO:0000256" key="4">
    <source>
        <dbReference type="SAM" id="MobiDB-lite"/>
    </source>
</evidence>
<protein>
    <recommendedName>
        <fullName evidence="8">Leucine-rich repeat-containing N-terminal plant-type domain-containing protein</fullName>
    </recommendedName>
</protein>
<feature type="transmembrane region" description="Helical" evidence="5">
    <location>
        <begin position="271"/>
        <end position="290"/>
    </location>
</feature>
<dbReference type="InterPro" id="IPR051848">
    <property type="entry name" value="PGIP"/>
</dbReference>
<feature type="compositionally biased region" description="Low complexity" evidence="4">
    <location>
        <begin position="336"/>
        <end position="346"/>
    </location>
</feature>
<keyword evidence="2" id="KW-0433">Leucine-rich repeat</keyword>
<evidence type="ECO:0000256" key="2">
    <source>
        <dbReference type="ARBA" id="ARBA00022614"/>
    </source>
</evidence>
<feature type="region of interest" description="Disordered" evidence="4">
    <location>
        <begin position="519"/>
        <end position="606"/>
    </location>
</feature>
<dbReference type="PANTHER" id="PTHR48059">
    <property type="entry name" value="POLYGALACTURONASE INHIBITOR 1"/>
    <property type="match status" value="1"/>
</dbReference>
<dbReference type="SUPFAM" id="SSF52058">
    <property type="entry name" value="L domain-like"/>
    <property type="match status" value="1"/>
</dbReference>
<name>A0AAD2G3F0_9STRA</name>
<dbReference type="Pfam" id="PF00560">
    <property type="entry name" value="LRR_1"/>
    <property type="match status" value="1"/>
</dbReference>
<evidence type="ECO:0000313" key="7">
    <source>
        <dbReference type="Proteomes" id="UP001295423"/>
    </source>
</evidence>